<protein>
    <recommendedName>
        <fullName evidence="2">Metallo-beta-lactamase domain-containing protein</fullName>
    </recommendedName>
</protein>
<name>A0A0F9TJI7_9ZZZZ</name>
<dbReference type="AlphaFoldDB" id="A0A0F9TJI7"/>
<dbReference type="InterPro" id="IPR036866">
    <property type="entry name" value="RibonucZ/Hydroxyglut_hydro"/>
</dbReference>
<dbReference type="EMBL" id="LAZR01000247">
    <property type="protein sequence ID" value="KKN79429.1"/>
    <property type="molecule type" value="Genomic_DNA"/>
</dbReference>
<gene>
    <name evidence="1" type="ORF">LCGC14_0339910</name>
</gene>
<reference evidence="1" key="1">
    <citation type="journal article" date="2015" name="Nature">
        <title>Complex archaea that bridge the gap between prokaryotes and eukaryotes.</title>
        <authorList>
            <person name="Spang A."/>
            <person name="Saw J.H."/>
            <person name="Jorgensen S.L."/>
            <person name="Zaremba-Niedzwiedzka K."/>
            <person name="Martijn J."/>
            <person name="Lind A.E."/>
            <person name="van Eijk R."/>
            <person name="Schleper C."/>
            <person name="Guy L."/>
            <person name="Ettema T.J."/>
        </authorList>
    </citation>
    <scope>NUCLEOTIDE SEQUENCE</scope>
</reference>
<comment type="caution">
    <text evidence="1">The sequence shown here is derived from an EMBL/GenBank/DDBJ whole genome shotgun (WGS) entry which is preliminary data.</text>
</comment>
<accession>A0A0F9TJI7</accession>
<dbReference type="InterPro" id="IPR050114">
    <property type="entry name" value="UPF0173_UPF0282_UlaG_hydrolase"/>
</dbReference>
<dbReference type="SUPFAM" id="SSF56281">
    <property type="entry name" value="Metallo-hydrolase/oxidoreductase"/>
    <property type="match status" value="1"/>
</dbReference>
<sequence>MSAEITWLGHASFRIAGGGLVLYIDPWKLSDAPHDADVVFISHPHYDHYSPEDVEKVTRSGTKVLAPTNTVTEADRVLTPGDRQDVGDLQIQATPAYNPAKEYHPKTNNWLGAIFTIGGVRIYYAGDTELIDEMSDLADIDVALLPVGGTYTMDVAQGVEACKRIGCASAIPYHWGDIVGSSDDAIEFEAQSPCSVHVLQVGQTATVSTPAPCPGPKGR</sequence>
<dbReference type="PANTHER" id="PTHR43546:SF8">
    <property type="entry name" value="METALLO-BETA-LACTAMASE DOMAIN-CONTAINING PROTEIN"/>
    <property type="match status" value="1"/>
</dbReference>
<proteinExistence type="predicted"/>
<dbReference type="Gene3D" id="3.60.15.10">
    <property type="entry name" value="Ribonuclease Z/Hydroxyacylglutathione hydrolase-like"/>
    <property type="match status" value="1"/>
</dbReference>
<organism evidence="1">
    <name type="scientific">marine sediment metagenome</name>
    <dbReference type="NCBI Taxonomy" id="412755"/>
    <lineage>
        <taxon>unclassified sequences</taxon>
        <taxon>metagenomes</taxon>
        <taxon>ecological metagenomes</taxon>
    </lineage>
</organism>
<evidence type="ECO:0008006" key="2">
    <source>
        <dbReference type="Google" id="ProtNLM"/>
    </source>
</evidence>
<dbReference type="Pfam" id="PF13483">
    <property type="entry name" value="Lactamase_B_3"/>
    <property type="match status" value="1"/>
</dbReference>
<dbReference type="PANTHER" id="PTHR43546">
    <property type="entry name" value="UPF0173 METAL-DEPENDENT HYDROLASE MJ1163-RELATED"/>
    <property type="match status" value="1"/>
</dbReference>
<evidence type="ECO:0000313" key="1">
    <source>
        <dbReference type="EMBL" id="KKN79429.1"/>
    </source>
</evidence>